<evidence type="ECO:0000256" key="6">
    <source>
        <dbReference type="ARBA" id="ARBA00022741"/>
    </source>
</evidence>
<keyword evidence="3" id="KW-0813">Transport</keyword>
<comment type="caution">
    <text evidence="13">The sequence shown here is derived from an EMBL/GenBank/DDBJ whole genome shotgun (WGS) entry which is preliminary data.</text>
</comment>
<keyword evidence="7 13" id="KW-0067">ATP-binding</keyword>
<feature type="transmembrane region" description="Helical" evidence="11">
    <location>
        <begin position="453"/>
        <end position="471"/>
    </location>
</feature>
<dbReference type="InterPro" id="IPR015856">
    <property type="entry name" value="ABC_transpr_CbiO/EcfA_su"/>
</dbReference>
<keyword evidence="6" id="KW-0547">Nucleotide-binding</keyword>
<feature type="transmembrane region" description="Helical" evidence="11">
    <location>
        <begin position="413"/>
        <end position="433"/>
    </location>
</feature>
<evidence type="ECO:0000313" key="13">
    <source>
        <dbReference type="EMBL" id="MCZ8514208.1"/>
    </source>
</evidence>
<keyword evidence="9 11" id="KW-1133">Transmembrane helix</keyword>
<evidence type="ECO:0000313" key="14">
    <source>
        <dbReference type="Proteomes" id="UP001527882"/>
    </source>
</evidence>
<dbReference type="InterPro" id="IPR003439">
    <property type="entry name" value="ABC_transporter-like_ATP-bd"/>
</dbReference>
<accession>A0ABT4QBE4</accession>
<proteinExistence type="inferred from homology"/>
<dbReference type="Gene3D" id="3.40.50.300">
    <property type="entry name" value="P-loop containing nucleotide triphosphate hydrolases"/>
    <property type="match status" value="1"/>
</dbReference>
<dbReference type="Pfam" id="PF00005">
    <property type="entry name" value="ABC_tran"/>
    <property type="match status" value="1"/>
</dbReference>
<evidence type="ECO:0000256" key="11">
    <source>
        <dbReference type="SAM" id="Phobius"/>
    </source>
</evidence>
<evidence type="ECO:0000256" key="5">
    <source>
        <dbReference type="ARBA" id="ARBA00022692"/>
    </source>
</evidence>
<sequence>MILAEQIIVRPEGPETNAAILDGIDCRFEPGTVTLLVGRTGSGKTTLLHALAGIVPPAGGSLRYGTEPLWKNGRMNDAVKHKVSLAFQYPERQLFAETLRKEFRYSLRPFRLSKDEIERRAATGLEQMKLPASLIERSVLTLSEGQKRRAAFAVTLAEQPEWLLLDEPTAGIDPSAVPPLLNAVKEHVRRGGGAVIASHDLDTFFPVADRVIVLYEGRIVAVRRPDELMSDPQPLLQARVGLPASSRIERELRKLGVCLRGAPLLPGDAAEAIHLALLERQQGAFVPDAPDMELYSAAALEPENLSGAVPQQDAPTPARLAGLNPLTKWWFYLLASTGMLIQSHVIGLAAAAAVAFACVRLSGVHARTLIKPLKPFAMFMLLSCFLSGLQLNFGGGSPLWQRYGFSWADSSRTLVQLTVLLLVMLMGILFAKVTGPREMRTGMEQGLSRLRRFRVPVGAVTLYTALLLRFIPLLHREIERMSLIIRARGKVHVKPGSIRLRDMPAFMIPLLLSMMKHAEELAMVLEARGYRLQAGNAGSAEASAPLTSADRKVRFAAVALLLLFILIDLLQL</sequence>
<dbReference type="CDD" id="cd16914">
    <property type="entry name" value="EcfT"/>
    <property type="match status" value="1"/>
</dbReference>
<dbReference type="Proteomes" id="UP001527882">
    <property type="component" value="Unassembled WGS sequence"/>
</dbReference>
<evidence type="ECO:0000256" key="1">
    <source>
        <dbReference type="ARBA" id="ARBA00004141"/>
    </source>
</evidence>
<organism evidence="13 14">
    <name type="scientific">Paenibacillus gyeongsangnamensis</name>
    <dbReference type="NCBI Taxonomy" id="3388067"/>
    <lineage>
        <taxon>Bacteria</taxon>
        <taxon>Bacillati</taxon>
        <taxon>Bacillota</taxon>
        <taxon>Bacilli</taxon>
        <taxon>Bacillales</taxon>
        <taxon>Paenibacillaceae</taxon>
        <taxon>Paenibacillus</taxon>
    </lineage>
</organism>
<dbReference type="Pfam" id="PF02361">
    <property type="entry name" value="CbiQ"/>
    <property type="match status" value="1"/>
</dbReference>
<dbReference type="InterPro" id="IPR027417">
    <property type="entry name" value="P-loop_NTPase"/>
</dbReference>
<dbReference type="InterPro" id="IPR050095">
    <property type="entry name" value="ECF_ABC_transporter_ATP-bd"/>
</dbReference>
<feature type="domain" description="ABC transporter" evidence="12">
    <location>
        <begin position="2"/>
        <end position="241"/>
    </location>
</feature>
<dbReference type="InterPro" id="IPR003339">
    <property type="entry name" value="ABC/ECF_trnsptr_transmembrane"/>
</dbReference>
<evidence type="ECO:0000259" key="12">
    <source>
        <dbReference type="PROSITE" id="PS50893"/>
    </source>
</evidence>
<dbReference type="EMBL" id="JAQAGZ010000011">
    <property type="protein sequence ID" value="MCZ8514208.1"/>
    <property type="molecule type" value="Genomic_DNA"/>
</dbReference>
<evidence type="ECO:0000256" key="4">
    <source>
        <dbReference type="ARBA" id="ARBA00022475"/>
    </source>
</evidence>
<evidence type="ECO:0000256" key="10">
    <source>
        <dbReference type="ARBA" id="ARBA00023136"/>
    </source>
</evidence>
<evidence type="ECO:0000256" key="8">
    <source>
        <dbReference type="ARBA" id="ARBA00022967"/>
    </source>
</evidence>
<evidence type="ECO:0000256" key="9">
    <source>
        <dbReference type="ARBA" id="ARBA00022989"/>
    </source>
</evidence>
<comment type="similarity">
    <text evidence="2">Belongs to the ABC transporter superfamily.</text>
</comment>
<name>A0ABT4QBE4_9BACL</name>
<dbReference type="PROSITE" id="PS50893">
    <property type="entry name" value="ABC_TRANSPORTER_2"/>
    <property type="match status" value="1"/>
</dbReference>
<evidence type="ECO:0000256" key="2">
    <source>
        <dbReference type="ARBA" id="ARBA00005417"/>
    </source>
</evidence>
<gene>
    <name evidence="13" type="ORF">O9H85_17590</name>
</gene>
<dbReference type="SMART" id="SM00382">
    <property type="entry name" value="AAA"/>
    <property type="match status" value="1"/>
</dbReference>
<keyword evidence="8" id="KW-1278">Translocase</keyword>
<dbReference type="PANTHER" id="PTHR43553">
    <property type="entry name" value="HEAVY METAL TRANSPORTER"/>
    <property type="match status" value="1"/>
</dbReference>
<keyword evidence="5 11" id="KW-0812">Transmembrane</keyword>
<comment type="subcellular location">
    <subcellularLocation>
        <location evidence="1">Membrane</location>
        <topology evidence="1">Multi-pass membrane protein</topology>
    </subcellularLocation>
</comment>
<dbReference type="RefSeq" id="WP_269882735.1">
    <property type="nucleotide sequence ID" value="NZ_JAQAGZ010000011.1"/>
</dbReference>
<reference evidence="13 14" key="1">
    <citation type="submission" date="2022-12" db="EMBL/GenBank/DDBJ databases">
        <title>Draft genome sequence of Paenibacillus sp. dW9.</title>
        <authorList>
            <person name="Choi E.-W."/>
            <person name="Kim D.-U."/>
        </authorList>
    </citation>
    <scope>NUCLEOTIDE SEQUENCE [LARGE SCALE GENOMIC DNA]</scope>
    <source>
        <strain evidence="14">dW9</strain>
    </source>
</reference>
<keyword evidence="10 11" id="KW-0472">Membrane</keyword>
<feature type="transmembrane region" description="Helical" evidence="11">
    <location>
        <begin position="376"/>
        <end position="393"/>
    </location>
</feature>
<dbReference type="PANTHER" id="PTHR43553:SF1">
    <property type="entry name" value="ABC TRANSPORTER I FAMILY MEMBER 11, CHLOROPLASTIC"/>
    <property type="match status" value="1"/>
</dbReference>
<evidence type="ECO:0000256" key="3">
    <source>
        <dbReference type="ARBA" id="ARBA00022448"/>
    </source>
</evidence>
<dbReference type="GO" id="GO:0005524">
    <property type="term" value="F:ATP binding"/>
    <property type="evidence" value="ECO:0007669"/>
    <property type="project" value="UniProtKB-KW"/>
</dbReference>
<dbReference type="SUPFAM" id="SSF52540">
    <property type="entry name" value="P-loop containing nucleoside triphosphate hydrolases"/>
    <property type="match status" value="1"/>
</dbReference>
<protein>
    <submittedName>
        <fullName evidence="13">ATP-binding cassette domain-containing protein</fullName>
    </submittedName>
</protein>
<dbReference type="InterPro" id="IPR003593">
    <property type="entry name" value="AAA+_ATPase"/>
</dbReference>
<evidence type="ECO:0000256" key="7">
    <source>
        <dbReference type="ARBA" id="ARBA00022840"/>
    </source>
</evidence>
<keyword evidence="14" id="KW-1185">Reference proteome</keyword>
<keyword evidence="4" id="KW-1003">Cell membrane</keyword>
<feature type="transmembrane region" description="Helical" evidence="11">
    <location>
        <begin position="329"/>
        <end position="356"/>
    </location>
</feature>
<dbReference type="CDD" id="cd03225">
    <property type="entry name" value="ABC_cobalt_CbiO_domain1"/>
    <property type="match status" value="1"/>
</dbReference>